<evidence type="ECO:0000313" key="1">
    <source>
        <dbReference type="EMBL" id="KAF2461477.1"/>
    </source>
</evidence>
<sequence>MPDKSRKCIKSPAPNSRRSIFLSEKCRTARRTKQSTAVPTGYIDILRITSARTHSQVPYSAAKPHISPHHILAPLIHISFVALETPRPIVSPLGIDLRCRVRCPTARMIDERASCRMARGRALAPRSIPPYAAPPQIKNKKKHAKVASRLKEIPQTKKDRLDSTLGGARARGCVSEIWAGWAVLAMGRFPDWIGAVAGRRGSVGRRGGELGYRGQRGKRANDVLAWCHEIGGYACRVVACGGGSSAEKGPSRCRAETAWFAGARWMGV</sequence>
<proteinExistence type="predicted"/>
<keyword evidence="2" id="KW-1185">Reference proteome</keyword>
<evidence type="ECO:0000313" key="2">
    <source>
        <dbReference type="Proteomes" id="UP000799766"/>
    </source>
</evidence>
<reference evidence="1" key="1">
    <citation type="journal article" date="2020" name="Stud. Mycol.">
        <title>101 Dothideomycetes genomes: a test case for predicting lifestyles and emergence of pathogens.</title>
        <authorList>
            <person name="Haridas S."/>
            <person name="Albert R."/>
            <person name="Binder M."/>
            <person name="Bloem J."/>
            <person name="Labutti K."/>
            <person name="Salamov A."/>
            <person name="Andreopoulos B."/>
            <person name="Baker S."/>
            <person name="Barry K."/>
            <person name="Bills G."/>
            <person name="Bluhm B."/>
            <person name="Cannon C."/>
            <person name="Castanera R."/>
            <person name="Culley D."/>
            <person name="Daum C."/>
            <person name="Ezra D."/>
            <person name="Gonzalez J."/>
            <person name="Henrissat B."/>
            <person name="Kuo A."/>
            <person name="Liang C."/>
            <person name="Lipzen A."/>
            <person name="Lutzoni F."/>
            <person name="Magnuson J."/>
            <person name="Mondo S."/>
            <person name="Nolan M."/>
            <person name="Ohm R."/>
            <person name="Pangilinan J."/>
            <person name="Park H.-J."/>
            <person name="Ramirez L."/>
            <person name="Alfaro M."/>
            <person name="Sun H."/>
            <person name="Tritt A."/>
            <person name="Yoshinaga Y."/>
            <person name="Zwiers L.-H."/>
            <person name="Turgeon B."/>
            <person name="Goodwin S."/>
            <person name="Spatafora J."/>
            <person name="Crous P."/>
            <person name="Grigoriev I."/>
        </authorList>
    </citation>
    <scope>NUCLEOTIDE SEQUENCE</scope>
    <source>
        <strain evidence="1">ATCC 16933</strain>
    </source>
</reference>
<accession>A0A6A6PCK2</accession>
<dbReference type="Proteomes" id="UP000799766">
    <property type="component" value="Unassembled WGS sequence"/>
</dbReference>
<dbReference type="EMBL" id="MU001671">
    <property type="protein sequence ID" value="KAF2461477.1"/>
    <property type="molecule type" value="Genomic_DNA"/>
</dbReference>
<dbReference type="AlphaFoldDB" id="A0A6A6PCK2"/>
<name>A0A6A6PCK2_9PEZI</name>
<protein>
    <submittedName>
        <fullName evidence="1">Uncharacterized protein</fullName>
    </submittedName>
</protein>
<gene>
    <name evidence="1" type="ORF">BDY21DRAFT_332294</name>
</gene>
<organism evidence="1 2">
    <name type="scientific">Lineolata rhizophorae</name>
    <dbReference type="NCBI Taxonomy" id="578093"/>
    <lineage>
        <taxon>Eukaryota</taxon>
        <taxon>Fungi</taxon>
        <taxon>Dikarya</taxon>
        <taxon>Ascomycota</taxon>
        <taxon>Pezizomycotina</taxon>
        <taxon>Dothideomycetes</taxon>
        <taxon>Dothideomycetes incertae sedis</taxon>
        <taxon>Lineolatales</taxon>
        <taxon>Lineolataceae</taxon>
        <taxon>Lineolata</taxon>
    </lineage>
</organism>